<keyword evidence="9" id="KW-0418">Kinase</keyword>
<gene>
    <name evidence="16" type="ORF">DLAC_09899</name>
</gene>
<dbReference type="InterPro" id="IPR011009">
    <property type="entry name" value="Kinase-like_dom_sf"/>
</dbReference>
<comment type="catalytic activity">
    <reaction evidence="14">
        <text>L-seryl-[protein] + ATP = O-phospho-L-seryl-[protein] + ADP + H(+)</text>
        <dbReference type="Rhea" id="RHEA:17989"/>
        <dbReference type="Rhea" id="RHEA-COMP:9863"/>
        <dbReference type="Rhea" id="RHEA-COMP:11604"/>
        <dbReference type="ChEBI" id="CHEBI:15378"/>
        <dbReference type="ChEBI" id="CHEBI:29999"/>
        <dbReference type="ChEBI" id="CHEBI:30616"/>
        <dbReference type="ChEBI" id="CHEBI:83421"/>
        <dbReference type="ChEBI" id="CHEBI:456216"/>
        <dbReference type="EC" id="2.7.11.1"/>
    </reaction>
</comment>
<keyword evidence="6" id="KW-0808">Transferase</keyword>
<dbReference type="GO" id="GO:0004674">
    <property type="term" value="F:protein serine/threonine kinase activity"/>
    <property type="evidence" value="ECO:0007669"/>
    <property type="project" value="UniProtKB-KW"/>
</dbReference>
<dbReference type="GO" id="GO:0005524">
    <property type="term" value="F:ATP binding"/>
    <property type="evidence" value="ECO:0007669"/>
    <property type="project" value="UniProtKB-KW"/>
</dbReference>
<evidence type="ECO:0000256" key="1">
    <source>
        <dbReference type="ARBA" id="ARBA00004123"/>
    </source>
</evidence>
<dbReference type="NCBIfam" id="TIGR03724">
    <property type="entry name" value="arch_bud32"/>
    <property type="match status" value="1"/>
</dbReference>
<dbReference type="InterPro" id="IPR008266">
    <property type="entry name" value="Tyr_kinase_AS"/>
</dbReference>
<keyword evidence="8" id="KW-0547">Nucleotide-binding</keyword>
<dbReference type="GO" id="GO:0005634">
    <property type="term" value="C:nucleus"/>
    <property type="evidence" value="ECO:0007669"/>
    <property type="project" value="UniProtKB-SubCell"/>
</dbReference>
<evidence type="ECO:0000256" key="12">
    <source>
        <dbReference type="ARBA" id="ARBA00023242"/>
    </source>
</evidence>
<dbReference type="GO" id="GO:0016787">
    <property type="term" value="F:hydrolase activity"/>
    <property type="evidence" value="ECO:0007669"/>
    <property type="project" value="UniProtKB-KW"/>
</dbReference>
<dbReference type="Pfam" id="PF06293">
    <property type="entry name" value="Kdo"/>
    <property type="match status" value="1"/>
</dbReference>
<comment type="catalytic activity">
    <reaction evidence="13">
        <text>L-threonyl-[protein] + ATP = O-phospho-L-threonyl-[protein] + ADP + H(+)</text>
        <dbReference type="Rhea" id="RHEA:46608"/>
        <dbReference type="Rhea" id="RHEA-COMP:11060"/>
        <dbReference type="Rhea" id="RHEA-COMP:11605"/>
        <dbReference type="ChEBI" id="CHEBI:15378"/>
        <dbReference type="ChEBI" id="CHEBI:30013"/>
        <dbReference type="ChEBI" id="CHEBI:30616"/>
        <dbReference type="ChEBI" id="CHEBI:61977"/>
        <dbReference type="ChEBI" id="CHEBI:456216"/>
        <dbReference type="EC" id="2.7.11.1"/>
    </reaction>
</comment>
<keyword evidence="5" id="KW-0597">Phosphoprotein</keyword>
<dbReference type="FunFam" id="1.10.510.10:FF:000323">
    <property type="entry name" value="TP53-regulating kinase, putative"/>
    <property type="match status" value="1"/>
</dbReference>
<sequence length="236" mass="26922">MSDLVKMEGITDLTKIGAELISQGAEAKTFKLNYFGMECIIKERFVKTYRHPTLDSKISNKRILQEIRSLNKCKKNGIDVPGLLFVDIVQTRIMMEFVNGITVKQFLYNNCENNYQNTQTPEIIRICREIGQQVCKIHDLNLIHGDLTTSNILLRTSTNNSTVFIDFGLSYTSTLAEDKAVDLYVLERAFISTHPNSESLFNEILQSYKDSSKNSPSVINRLDQVRLRGRKKLAFG</sequence>
<organism evidence="16 17">
    <name type="scientific">Tieghemostelium lacteum</name>
    <name type="common">Slime mold</name>
    <name type="synonym">Dictyostelium lacteum</name>
    <dbReference type="NCBI Taxonomy" id="361077"/>
    <lineage>
        <taxon>Eukaryota</taxon>
        <taxon>Amoebozoa</taxon>
        <taxon>Evosea</taxon>
        <taxon>Eumycetozoa</taxon>
        <taxon>Dictyostelia</taxon>
        <taxon>Dictyosteliales</taxon>
        <taxon>Raperosteliaceae</taxon>
        <taxon>Tieghemostelium</taxon>
    </lineage>
</organism>
<evidence type="ECO:0000313" key="17">
    <source>
        <dbReference type="Proteomes" id="UP000076078"/>
    </source>
</evidence>
<protein>
    <recommendedName>
        <fullName evidence="3">non-specific serine/threonine protein kinase</fullName>
        <ecNumber evidence="3">2.7.11.1</ecNumber>
    </recommendedName>
</protein>
<evidence type="ECO:0000256" key="13">
    <source>
        <dbReference type="ARBA" id="ARBA00047899"/>
    </source>
</evidence>
<comment type="similarity">
    <text evidence="2">Belongs to the protein kinase superfamily. BUD32 family.</text>
</comment>
<dbReference type="GO" id="GO:0000408">
    <property type="term" value="C:EKC/KEOPS complex"/>
    <property type="evidence" value="ECO:0007669"/>
    <property type="project" value="TreeGrafter"/>
</dbReference>
<name>A0A151Z5M6_TIELA</name>
<dbReference type="InterPro" id="IPR022495">
    <property type="entry name" value="Bud32"/>
</dbReference>
<dbReference type="PANTHER" id="PTHR12209">
    <property type="entry name" value="NON-SPECIFIC SERINE/THREONINE PROTEIN KINASE"/>
    <property type="match status" value="1"/>
</dbReference>
<reference evidence="16 17" key="1">
    <citation type="submission" date="2015-12" db="EMBL/GenBank/DDBJ databases">
        <title>Dictyostelia acquired genes for synthesis and detection of signals that induce cell-type specialization by lateral gene transfer from prokaryotes.</title>
        <authorList>
            <person name="Gloeckner G."/>
            <person name="Schaap P."/>
        </authorList>
    </citation>
    <scope>NUCLEOTIDE SEQUENCE [LARGE SCALE GENOMIC DNA]</scope>
    <source>
        <strain evidence="16 17">TK</strain>
    </source>
</reference>
<dbReference type="InParanoid" id="A0A151Z5M6"/>
<proteinExistence type="inferred from homology"/>
<dbReference type="STRING" id="361077.A0A151Z5M6"/>
<feature type="domain" description="Protein kinase" evidence="15">
    <location>
        <begin position="15"/>
        <end position="236"/>
    </location>
</feature>
<comment type="subcellular location">
    <subcellularLocation>
        <location evidence="1">Nucleus</location>
    </subcellularLocation>
</comment>
<evidence type="ECO:0000256" key="9">
    <source>
        <dbReference type="ARBA" id="ARBA00022777"/>
    </source>
</evidence>
<evidence type="ECO:0000256" key="8">
    <source>
        <dbReference type="ARBA" id="ARBA00022741"/>
    </source>
</evidence>
<dbReference type="SUPFAM" id="SSF56112">
    <property type="entry name" value="Protein kinase-like (PK-like)"/>
    <property type="match status" value="1"/>
</dbReference>
<keyword evidence="4" id="KW-0723">Serine/threonine-protein kinase</keyword>
<keyword evidence="7" id="KW-0819">tRNA processing</keyword>
<keyword evidence="10" id="KW-0378">Hydrolase</keyword>
<keyword evidence="12" id="KW-0539">Nucleus</keyword>
<dbReference type="InterPro" id="IPR000719">
    <property type="entry name" value="Prot_kinase_dom"/>
</dbReference>
<keyword evidence="11" id="KW-0067">ATP-binding</keyword>
<dbReference type="Gene3D" id="3.30.200.20">
    <property type="entry name" value="Phosphorylase Kinase, domain 1"/>
    <property type="match status" value="1"/>
</dbReference>
<dbReference type="FunFam" id="3.30.200.20:FF:000201">
    <property type="entry name" value="TP53-regulating kinase isoform X1"/>
    <property type="match status" value="1"/>
</dbReference>
<dbReference type="EC" id="2.7.11.1" evidence="3"/>
<evidence type="ECO:0000256" key="5">
    <source>
        <dbReference type="ARBA" id="ARBA00022553"/>
    </source>
</evidence>
<evidence type="ECO:0000256" key="11">
    <source>
        <dbReference type="ARBA" id="ARBA00022840"/>
    </source>
</evidence>
<dbReference type="AlphaFoldDB" id="A0A151Z5M6"/>
<evidence type="ECO:0000256" key="7">
    <source>
        <dbReference type="ARBA" id="ARBA00022694"/>
    </source>
</evidence>
<evidence type="ECO:0000256" key="3">
    <source>
        <dbReference type="ARBA" id="ARBA00012513"/>
    </source>
</evidence>
<dbReference type="OMA" id="HKLYMEY"/>
<dbReference type="FunCoup" id="A0A151Z5M6">
    <property type="interactions" value="498"/>
</dbReference>
<evidence type="ECO:0000259" key="15">
    <source>
        <dbReference type="PROSITE" id="PS50011"/>
    </source>
</evidence>
<dbReference type="Proteomes" id="UP000076078">
    <property type="component" value="Unassembled WGS sequence"/>
</dbReference>
<evidence type="ECO:0000256" key="6">
    <source>
        <dbReference type="ARBA" id="ARBA00022679"/>
    </source>
</evidence>
<dbReference type="GO" id="GO:0008033">
    <property type="term" value="P:tRNA processing"/>
    <property type="evidence" value="ECO:0007669"/>
    <property type="project" value="UniProtKB-KW"/>
</dbReference>
<evidence type="ECO:0000313" key="16">
    <source>
        <dbReference type="EMBL" id="KYQ89245.1"/>
    </source>
</evidence>
<keyword evidence="17" id="KW-1185">Reference proteome</keyword>
<evidence type="ECO:0000256" key="4">
    <source>
        <dbReference type="ARBA" id="ARBA00022527"/>
    </source>
</evidence>
<dbReference type="PROSITE" id="PS00109">
    <property type="entry name" value="PROTEIN_KINASE_TYR"/>
    <property type="match status" value="1"/>
</dbReference>
<dbReference type="EMBL" id="LODT01000041">
    <property type="protein sequence ID" value="KYQ89245.1"/>
    <property type="molecule type" value="Genomic_DNA"/>
</dbReference>
<dbReference type="GO" id="GO:0070525">
    <property type="term" value="P:tRNA threonylcarbamoyladenosine metabolic process"/>
    <property type="evidence" value="ECO:0007669"/>
    <property type="project" value="TreeGrafter"/>
</dbReference>
<dbReference type="PROSITE" id="PS50011">
    <property type="entry name" value="PROTEIN_KINASE_DOM"/>
    <property type="match status" value="1"/>
</dbReference>
<dbReference type="GO" id="GO:0005829">
    <property type="term" value="C:cytosol"/>
    <property type="evidence" value="ECO:0007669"/>
    <property type="project" value="TreeGrafter"/>
</dbReference>
<evidence type="ECO:0000256" key="10">
    <source>
        <dbReference type="ARBA" id="ARBA00022801"/>
    </source>
</evidence>
<dbReference type="Gene3D" id="1.10.510.10">
    <property type="entry name" value="Transferase(Phosphotransferase) domain 1"/>
    <property type="match status" value="1"/>
</dbReference>
<evidence type="ECO:0000256" key="2">
    <source>
        <dbReference type="ARBA" id="ARBA00010630"/>
    </source>
</evidence>
<accession>A0A151Z5M6</accession>
<dbReference type="PANTHER" id="PTHR12209:SF0">
    <property type="entry name" value="EKC_KEOPS COMPLEX SUBUNIT TP53RK"/>
    <property type="match status" value="1"/>
</dbReference>
<dbReference type="OrthoDB" id="3399at2759"/>
<evidence type="ECO:0000256" key="14">
    <source>
        <dbReference type="ARBA" id="ARBA00048679"/>
    </source>
</evidence>
<comment type="caution">
    <text evidence="16">The sequence shown here is derived from an EMBL/GenBank/DDBJ whole genome shotgun (WGS) entry which is preliminary data.</text>
</comment>